<comment type="catalytic activity">
    <reaction evidence="20">
        <text>L-threonyl-[protein] + ATP = O-phospho-L-threonyl-[protein] + ADP + H(+)</text>
        <dbReference type="Rhea" id="RHEA:46608"/>
        <dbReference type="Rhea" id="RHEA-COMP:11060"/>
        <dbReference type="Rhea" id="RHEA-COMP:11605"/>
        <dbReference type="ChEBI" id="CHEBI:15378"/>
        <dbReference type="ChEBI" id="CHEBI:30013"/>
        <dbReference type="ChEBI" id="CHEBI:30616"/>
        <dbReference type="ChEBI" id="CHEBI:61977"/>
        <dbReference type="ChEBI" id="CHEBI:456216"/>
        <dbReference type="EC" id="2.7.12.1"/>
    </reaction>
</comment>
<dbReference type="GO" id="GO:0005524">
    <property type="term" value="F:ATP binding"/>
    <property type="evidence" value="ECO:0007669"/>
    <property type="project" value="UniProtKB-UniRule"/>
</dbReference>
<gene>
    <name evidence="25" type="ORF">AGOR_G00157050</name>
</gene>
<dbReference type="GO" id="GO:0070374">
    <property type="term" value="P:positive regulation of ERK1 and ERK2 cascade"/>
    <property type="evidence" value="ECO:0007669"/>
    <property type="project" value="TreeGrafter"/>
</dbReference>
<evidence type="ECO:0000256" key="1">
    <source>
        <dbReference type="ARBA" id="ARBA00004187"/>
    </source>
</evidence>
<evidence type="ECO:0000256" key="21">
    <source>
        <dbReference type="ARBA" id="ARBA00051680"/>
    </source>
</evidence>
<keyword evidence="8" id="KW-0723">Serine/threonine-protein kinase</keyword>
<feature type="domain" description="Protein kinase" evidence="24">
    <location>
        <begin position="633"/>
        <end position="887"/>
    </location>
</feature>
<comment type="caution">
    <text evidence="25">The sequence shown here is derived from an EMBL/GenBank/DDBJ whole genome shotgun (WGS) entry which is preliminary data.</text>
</comment>
<dbReference type="GO" id="GO:0016323">
    <property type="term" value="C:basolateral plasma membrane"/>
    <property type="evidence" value="ECO:0007669"/>
    <property type="project" value="UniProtKB-SubCell"/>
</dbReference>
<evidence type="ECO:0000256" key="7">
    <source>
        <dbReference type="ARBA" id="ARBA00022490"/>
    </source>
</evidence>
<evidence type="ECO:0000256" key="2">
    <source>
        <dbReference type="ARBA" id="ARBA00004221"/>
    </source>
</evidence>
<evidence type="ECO:0000256" key="3">
    <source>
        <dbReference type="ARBA" id="ARBA00004282"/>
    </source>
</evidence>
<keyword evidence="10 22" id="KW-0547">Nucleotide-binding</keyword>
<dbReference type="GO" id="GO:0043066">
    <property type="term" value="P:negative regulation of apoptotic process"/>
    <property type="evidence" value="ECO:0007669"/>
    <property type="project" value="TreeGrafter"/>
</dbReference>
<evidence type="ECO:0000256" key="20">
    <source>
        <dbReference type="ARBA" id="ARBA00049308"/>
    </source>
</evidence>
<keyword evidence="12 22" id="KW-0067">ATP-binding</keyword>
<comment type="catalytic activity">
    <reaction evidence="21">
        <text>L-tyrosyl-[protein] + ATP = O-phospho-L-tyrosyl-[protein] + ADP + H(+)</text>
        <dbReference type="Rhea" id="RHEA:10596"/>
        <dbReference type="Rhea" id="RHEA-COMP:10136"/>
        <dbReference type="Rhea" id="RHEA-COMP:20101"/>
        <dbReference type="ChEBI" id="CHEBI:15378"/>
        <dbReference type="ChEBI" id="CHEBI:30616"/>
        <dbReference type="ChEBI" id="CHEBI:46858"/>
        <dbReference type="ChEBI" id="CHEBI:61978"/>
        <dbReference type="ChEBI" id="CHEBI:456216"/>
        <dbReference type="EC" id="2.7.12.1"/>
    </reaction>
</comment>
<dbReference type="FunFam" id="1.10.510.10:FF:000244">
    <property type="entry name" value="Dual serine/threonine and tyrosine protein kinase"/>
    <property type="match status" value="1"/>
</dbReference>
<evidence type="ECO:0000256" key="15">
    <source>
        <dbReference type="ARBA" id="ARBA00023137"/>
    </source>
</evidence>
<keyword evidence="9" id="KW-0808">Transferase</keyword>
<dbReference type="GO" id="GO:0004713">
    <property type="term" value="F:protein tyrosine kinase activity"/>
    <property type="evidence" value="ECO:0007669"/>
    <property type="project" value="UniProtKB-KW"/>
</dbReference>
<keyword evidence="7" id="KW-0963">Cytoplasm</keyword>
<evidence type="ECO:0000256" key="12">
    <source>
        <dbReference type="ARBA" id="ARBA00022840"/>
    </source>
</evidence>
<evidence type="ECO:0000256" key="8">
    <source>
        <dbReference type="ARBA" id="ARBA00022527"/>
    </source>
</evidence>
<evidence type="ECO:0000256" key="10">
    <source>
        <dbReference type="ARBA" id="ARBA00022741"/>
    </source>
</evidence>
<dbReference type="Proteomes" id="UP000829720">
    <property type="component" value="Unassembled WGS sequence"/>
</dbReference>
<evidence type="ECO:0000256" key="19">
    <source>
        <dbReference type="ARBA" id="ARBA00049003"/>
    </source>
</evidence>
<dbReference type="SMART" id="SM00220">
    <property type="entry name" value="S_TKc"/>
    <property type="match status" value="1"/>
</dbReference>
<evidence type="ECO:0000313" key="25">
    <source>
        <dbReference type="EMBL" id="KAI1890771.1"/>
    </source>
</evidence>
<dbReference type="GO" id="GO:0045743">
    <property type="term" value="P:positive regulation of fibroblast growth factor receptor signaling pathway"/>
    <property type="evidence" value="ECO:0007669"/>
    <property type="project" value="TreeGrafter"/>
</dbReference>
<evidence type="ECO:0000256" key="23">
    <source>
        <dbReference type="SAM" id="MobiDB-lite"/>
    </source>
</evidence>
<dbReference type="PROSITE" id="PS00108">
    <property type="entry name" value="PROTEIN_KINASE_ST"/>
    <property type="match status" value="1"/>
</dbReference>
<evidence type="ECO:0000256" key="18">
    <source>
        <dbReference type="ARBA" id="ARBA00042638"/>
    </source>
</evidence>
<evidence type="ECO:0000256" key="14">
    <source>
        <dbReference type="ARBA" id="ARBA00023136"/>
    </source>
</evidence>
<dbReference type="GO" id="GO:0004674">
    <property type="term" value="F:protein serine/threonine kinase activity"/>
    <property type="evidence" value="ECO:0007669"/>
    <property type="project" value="UniProtKB-KW"/>
</dbReference>
<feature type="binding site" evidence="22">
    <location>
        <position position="662"/>
    </location>
    <ligand>
        <name>ATP</name>
        <dbReference type="ChEBI" id="CHEBI:30616"/>
    </ligand>
</feature>
<dbReference type="SUPFAM" id="SSF56112">
    <property type="entry name" value="Protein kinase-like (PK-like)"/>
    <property type="match status" value="1"/>
</dbReference>
<comment type="catalytic activity">
    <reaction evidence="19">
        <text>L-seryl-[protein] + ATP = O-phospho-L-seryl-[protein] + ADP + H(+)</text>
        <dbReference type="Rhea" id="RHEA:17989"/>
        <dbReference type="Rhea" id="RHEA-COMP:9863"/>
        <dbReference type="Rhea" id="RHEA-COMP:11604"/>
        <dbReference type="ChEBI" id="CHEBI:15378"/>
        <dbReference type="ChEBI" id="CHEBI:29999"/>
        <dbReference type="ChEBI" id="CHEBI:30616"/>
        <dbReference type="ChEBI" id="CHEBI:83421"/>
        <dbReference type="ChEBI" id="CHEBI:456216"/>
        <dbReference type="EC" id="2.7.12.1"/>
    </reaction>
</comment>
<dbReference type="GO" id="GO:0016324">
    <property type="term" value="C:apical plasma membrane"/>
    <property type="evidence" value="ECO:0007669"/>
    <property type="project" value="UniProtKB-SubCell"/>
</dbReference>
<dbReference type="AlphaFoldDB" id="A0A8T3D2J0"/>
<keyword evidence="13" id="KW-0965">Cell junction</keyword>
<evidence type="ECO:0000256" key="5">
    <source>
        <dbReference type="ARBA" id="ARBA00013203"/>
    </source>
</evidence>
<dbReference type="InterPro" id="IPR051302">
    <property type="entry name" value="Dual_SerThr-Tyr_Kinase"/>
</dbReference>
<protein>
    <recommendedName>
        <fullName evidence="16">Dual serine/threonine and tyrosine protein kinase</fullName>
        <ecNumber evidence="5">2.7.12.1</ecNumber>
    </recommendedName>
    <alternativeName>
        <fullName evidence="18">Dusty protein kinase</fullName>
    </alternativeName>
    <alternativeName>
        <fullName evidence="17">Receptor-interacting serine/threonine-protein kinase 5</fullName>
    </alternativeName>
</protein>
<dbReference type="InterPro" id="IPR008271">
    <property type="entry name" value="Ser/Thr_kinase_AS"/>
</dbReference>
<evidence type="ECO:0000256" key="6">
    <source>
        <dbReference type="ARBA" id="ARBA00022475"/>
    </source>
</evidence>
<keyword evidence="6" id="KW-1003">Cell membrane</keyword>
<dbReference type="InterPro" id="IPR017441">
    <property type="entry name" value="Protein_kinase_ATP_BS"/>
</dbReference>
<keyword evidence="11" id="KW-0418">Kinase</keyword>
<dbReference type="Gene3D" id="1.10.510.10">
    <property type="entry name" value="Transferase(Phosphotransferase) domain 1"/>
    <property type="match status" value="1"/>
</dbReference>
<evidence type="ECO:0000256" key="4">
    <source>
        <dbReference type="ARBA" id="ARBA00004496"/>
    </source>
</evidence>
<dbReference type="PROSITE" id="PS50011">
    <property type="entry name" value="PROTEIN_KINASE_DOM"/>
    <property type="match status" value="1"/>
</dbReference>
<accession>A0A8T3D2J0</accession>
<keyword evidence="14" id="KW-0472">Membrane</keyword>
<keyword evidence="15" id="KW-0829">Tyrosine-protein kinase</keyword>
<dbReference type="GO" id="GO:0005737">
    <property type="term" value="C:cytoplasm"/>
    <property type="evidence" value="ECO:0007669"/>
    <property type="project" value="UniProtKB-SubCell"/>
</dbReference>
<evidence type="ECO:0000256" key="22">
    <source>
        <dbReference type="PROSITE-ProRule" id="PRU10141"/>
    </source>
</evidence>
<evidence type="ECO:0000256" key="11">
    <source>
        <dbReference type="ARBA" id="ARBA00022777"/>
    </source>
</evidence>
<dbReference type="InterPro" id="IPR011009">
    <property type="entry name" value="Kinase-like_dom_sf"/>
</dbReference>
<dbReference type="EMBL" id="JAERUA010000014">
    <property type="protein sequence ID" value="KAI1890771.1"/>
    <property type="molecule type" value="Genomic_DNA"/>
</dbReference>
<dbReference type="PROSITE" id="PS00107">
    <property type="entry name" value="PROTEIN_KINASE_ATP"/>
    <property type="match status" value="1"/>
</dbReference>
<dbReference type="PANTHER" id="PTHR46392:SF1">
    <property type="entry name" value="DUAL SERINE_THREONINE AND TYROSINE PROTEIN KINASE"/>
    <property type="match status" value="1"/>
</dbReference>
<dbReference type="EC" id="2.7.12.1" evidence="5"/>
<evidence type="ECO:0000256" key="9">
    <source>
        <dbReference type="ARBA" id="ARBA00022679"/>
    </source>
</evidence>
<feature type="compositionally biased region" description="Basic and acidic residues" evidence="23">
    <location>
        <begin position="259"/>
        <end position="271"/>
    </location>
</feature>
<evidence type="ECO:0000256" key="13">
    <source>
        <dbReference type="ARBA" id="ARBA00022949"/>
    </source>
</evidence>
<dbReference type="CDD" id="cd13975">
    <property type="entry name" value="PKc_Dusty"/>
    <property type="match status" value="1"/>
</dbReference>
<evidence type="ECO:0000259" key="24">
    <source>
        <dbReference type="PROSITE" id="PS50011"/>
    </source>
</evidence>
<evidence type="ECO:0000256" key="17">
    <source>
        <dbReference type="ARBA" id="ARBA00041268"/>
    </source>
</evidence>
<sequence length="910" mass="102390">MQSQQLKLAHYFAMEGVGGGNPQKVTPLARELTRIFNSYNRHSILLKKNLKETNSFFREIRQNYSNACASAASSEAAALEAGQLSCISFPRHEEEFLHARVGSAPYILVLGQDCAARYHLLNCLLGERLLPTRLSLALPGQYELVHQLAAHCGRWDTVPREDLEIHEECQDPAHRLAELEVTLHHPLLQEAKIMVVPCPSVQPIEEALEDCLRNVVPILLYAVNQDQLTPTQVAELQQVRESLPFPICFVRMPSEPAPEGERGAEKPRERDRSALQKQLLSLGFLNSSAGNCSCGAPSQASHLATKPQSTLGESFERLHRLLVPFARHVLQNLQVEAANLLNAVHCRCLDLFINQAFDMQRDLQITPRRLEYTREKEGELFSSLMAIANRKQEEMKEMIIETLSSMKEQLLEDAANLEFTDIIVTPNGEPVTSKDIKSCIHQIQELIVVRLNQAVANKLISSVDYLRESFVGTLERCLSSLEKSNMDSSVHNITSNHLKQILNAAYHVEVTFHSGSSVTRLVWEQIKQIIQRLTWVNPPAITAEWKRKVAQDAIESLSAAKLAKSICSQFRTRLNSSHDAFAASLRQLEEGHTGRLERTEDLWLRVRKDHAPRLARLSLESRSLRDVLLNGKPKLGRELGRGQYGVVYLCDSWGGHFPCALKSVVPPDDKHWNDLALEFHYTRSLPKHERLVDLHGSVIDHTYGGGSSIAVLLIMERLHRDLYTGLKAGLSLKERLQIALDVVEGIRFLHSQGLLHRDIKLKNVLLDKQNRAKITDLGFCKPEAMMSGSIVGTPIHMAPELFTGKYDNSVDVYAFGILFWYLCTGSVKLPEAFEKCASKDQLWNNVKKGARPERLPSFDEECWQLMEACWNGDPSQRPLLGIVQPSLQSIMVRLCTTGSDRKSTSLEDST</sequence>
<dbReference type="GO" id="GO:0004712">
    <property type="term" value="F:protein serine/threonine/tyrosine kinase activity"/>
    <property type="evidence" value="ECO:0007669"/>
    <property type="project" value="UniProtKB-EC"/>
</dbReference>
<dbReference type="Pfam" id="PF00069">
    <property type="entry name" value="Pkinase"/>
    <property type="match status" value="1"/>
</dbReference>
<name>A0A8T3D2J0_9TELE</name>
<reference evidence="25" key="1">
    <citation type="submission" date="2021-01" db="EMBL/GenBank/DDBJ databases">
        <authorList>
            <person name="Zahm M."/>
            <person name="Roques C."/>
            <person name="Cabau C."/>
            <person name="Klopp C."/>
            <person name="Donnadieu C."/>
            <person name="Jouanno E."/>
            <person name="Lampietro C."/>
            <person name="Louis A."/>
            <person name="Herpin A."/>
            <person name="Echchiki A."/>
            <person name="Berthelot C."/>
            <person name="Parey E."/>
            <person name="Roest-Crollius H."/>
            <person name="Braasch I."/>
            <person name="Postlethwait J."/>
            <person name="Bobe J."/>
            <person name="Montfort J."/>
            <person name="Bouchez O."/>
            <person name="Begum T."/>
            <person name="Mejri S."/>
            <person name="Adams A."/>
            <person name="Chen W.-J."/>
            <person name="Guiguen Y."/>
        </authorList>
    </citation>
    <scope>NUCLEOTIDE SEQUENCE</scope>
    <source>
        <tissue evidence="25">Blood</tissue>
    </source>
</reference>
<evidence type="ECO:0000313" key="26">
    <source>
        <dbReference type="Proteomes" id="UP000829720"/>
    </source>
</evidence>
<proteinExistence type="predicted"/>
<dbReference type="OrthoDB" id="122279at2759"/>
<organism evidence="25 26">
    <name type="scientific">Albula goreensis</name>
    <dbReference type="NCBI Taxonomy" id="1534307"/>
    <lineage>
        <taxon>Eukaryota</taxon>
        <taxon>Metazoa</taxon>
        <taxon>Chordata</taxon>
        <taxon>Craniata</taxon>
        <taxon>Vertebrata</taxon>
        <taxon>Euteleostomi</taxon>
        <taxon>Actinopterygii</taxon>
        <taxon>Neopterygii</taxon>
        <taxon>Teleostei</taxon>
        <taxon>Albuliformes</taxon>
        <taxon>Albulidae</taxon>
        <taxon>Albula</taxon>
    </lineage>
</organism>
<dbReference type="GO" id="GO:0044344">
    <property type="term" value="P:cellular response to fibroblast growth factor stimulus"/>
    <property type="evidence" value="ECO:0007669"/>
    <property type="project" value="TreeGrafter"/>
</dbReference>
<comment type="subcellular location">
    <subcellularLocation>
        <location evidence="2">Apical cell membrane</location>
    </subcellularLocation>
    <subcellularLocation>
        <location evidence="1">Basolateral cell membrane</location>
    </subcellularLocation>
    <subcellularLocation>
        <location evidence="3">Cell junction</location>
    </subcellularLocation>
    <subcellularLocation>
        <location evidence="4">Cytoplasm</location>
    </subcellularLocation>
</comment>
<dbReference type="InterPro" id="IPR000719">
    <property type="entry name" value="Prot_kinase_dom"/>
</dbReference>
<feature type="region of interest" description="Disordered" evidence="23">
    <location>
        <begin position="251"/>
        <end position="271"/>
    </location>
</feature>
<evidence type="ECO:0000256" key="16">
    <source>
        <dbReference type="ARBA" id="ARBA00040421"/>
    </source>
</evidence>
<keyword evidence="26" id="KW-1185">Reference proteome</keyword>
<dbReference type="PANTHER" id="PTHR46392">
    <property type="entry name" value="DUAL SERINE/THREONINE AND TYROSINE PROTEIN KINASE"/>
    <property type="match status" value="1"/>
</dbReference>
<dbReference type="GO" id="GO:0070161">
    <property type="term" value="C:anchoring junction"/>
    <property type="evidence" value="ECO:0007669"/>
    <property type="project" value="UniProtKB-SubCell"/>
</dbReference>